<comment type="catalytic activity">
    <reaction evidence="3">
        <text>2 a mycocerosyl-[mycocerosic acid synthase] + a phthiodiolone = a dimycocerosyl phthiodiolone + 2 holo-[mycocerosic acid synthase].</text>
        <dbReference type="EC" id="2.3.1.282"/>
    </reaction>
</comment>
<evidence type="ECO:0000256" key="2">
    <source>
        <dbReference type="ARBA" id="ARBA00000625"/>
    </source>
</evidence>
<comment type="catalytic activity">
    <reaction evidence="2">
        <text>2 a mycocerosyl-[mycocerosic acid synthase] + a phenolphthiocerol = a dimycocerosyl phenolphthiocerol + 2 holo-[mycocerosic acid synthase].</text>
        <dbReference type="EC" id="2.3.1.282"/>
    </reaction>
</comment>
<evidence type="ECO:0000259" key="12">
    <source>
        <dbReference type="Pfam" id="PF16911"/>
    </source>
</evidence>
<dbReference type="Gene3D" id="3.30.559.30">
    <property type="entry name" value="Nonribosomal peptide synthetase, condensation domain"/>
    <property type="match status" value="1"/>
</dbReference>
<evidence type="ECO:0000256" key="3">
    <source>
        <dbReference type="ARBA" id="ARBA00001907"/>
    </source>
</evidence>
<comment type="similarity">
    <text evidence="4">Belongs to the acyltransferase PapA5 family.</text>
</comment>
<keyword evidence="7" id="KW-0808">Transferase</keyword>
<evidence type="ECO:0000256" key="9">
    <source>
        <dbReference type="ARBA" id="ARBA00030465"/>
    </source>
</evidence>
<proteinExistence type="inferred from homology"/>
<dbReference type="GO" id="GO:0016746">
    <property type="term" value="F:acyltransferase activity"/>
    <property type="evidence" value="ECO:0007669"/>
    <property type="project" value="UniProtKB-KW"/>
</dbReference>
<evidence type="ECO:0000256" key="8">
    <source>
        <dbReference type="ARBA" id="ARBA00023315"/>
    </source>
</evidence>
<dbReference type="EMBL" id="FMAF01000023">
    <property type="protein sequence ID" value="SCB46544.1"/>
    <property type="molecule type" value="Genomic_DNA"/>
</dbReference>
<evidence type="ECO:0000313" key="13">
    <source>
        <dbReference type="EMBL" id="SCB46544.1"/>
    </source>
</evidence>
<reference evidence="13 14" key="1">
    <citation type="submission" date="2016-08" db="EMBL/GenBank/DDBJ databases">
        <authorList>
            <person name="Seilhamer J.J."/>
        </authorList>
    </citation>
    <scope>NUCLEOTIDE SEQUENCE [LARGE SCALE GENOMIC DNA]</scope>
    <source>
        <strain evidence="13 14">P1-7</strain>
    </source>
</reference>
<sequence>MDTDFDVVRPLGVIEEFFWLFDHSCPKHFCIVAEIKGRTLVTDWRAAVDALQARHPMLSVSIDSTRQRVPHFHRCSRRPIPLRVAPPGTTWEREAEREISTLFDPTKGPLARVVLIHELEKSFVLLVTHHAIADGLSSIFMLRDLLSAISGQRLDPYEFPPSIDQKLGVPTRPSSAPGKKFSHTLAVECLKKPVHVTSLILKPETTGLLRERARLERTTIHGIVCATATLAGRSIDPTWRDGAVSIFSPVDLRKLLELNDECVVAIAKATTLIEPNAPDDAWEMARSVTASLLPLKTLEGGAPVFSAVYDAMSTDMDEAEGARFNADAFSETMLVSNLGQLPYSSSIGNLTIEALWAPVVLRGHDGEQTIGLSTVNGALHLVHSSWYPLPGFLEEIEHRLQKASI</sequence>
<dbReference type="RefSeq" id="WP_047640015.1">
    <property type="nucleotide sequence ID" value="NZ_FMAF01000023.1"/>
</dbReference>
<gene>
    <name evidence="13" type="ORF">GA0061101_12340</name>
</gene>
<protein>
    <recommendedName>
        <fullName evidence="6">Phthiocerol/phthiodiolone dimycocerosyl transferase</fullName>
        <ecNumber evidence="5">2.3.1.282</ecNumber>
    </recommendedName>
    <alternativeName>
        <fullName evidence="11">Acyltransferase PapA5</fullName>
    </alternativeName>
    <alternativeName>
        <fullName evidence="9">Phthiocerol/phthiodiolone O-acyltransferase</fullName>
    </alternativeName>
    <alternativeName>
        <fullName evidence="10">Polyketide synthase-associated protein A5</fullName>
    </alternativeName>
</protein>
<evidence type="ECO:0000313" key="14">
    <source>
        <dbReference type="Proteomes" id="UP000199205"/>
    </source>
</evidence>
<dbReference type="PANTHER" id="PTHR28037">
    <property type="entry name" value="ALCOHOL O-ACETYLTRANSFERASE 1-RELATED"/>
    <property type="match status" value="1"/>
</dbReference>
<dbReference type="InterPro" id="IPR023213">
    <property type="entry name" value="CAT-like_dom_sf"/>
</dbReference>
<keyword evidence="8" id="KW-0012">Acyltransferase</keyword>
<dbReference type="InterPro" id="IPR031641">
    <property type="entry name" value="PapA_C"/>
</dbReference>
<evidence type="ECO:0000256" key="7">
    <source>
        <dbReference type="ARBA" id="ARBA00022679"/>
    </source>
</evidence>
<comment type="catalytic activity">
    <reaction evidence="1">
        <text>2 a mycocerosyl-[mycocerosic acid synthase] + a phthiocerol = a dimycocerosyl phthiocerol + 2 holo-[mycocerosic acid synthase].</text>
        <dbReference type="EC" id="2.3.1.282"/>
    </reaction>
</comment>
<evidence type="ECO:0000256" key="10">
    <source>
        <dbReference type="ARBA" id="ARBA00032317"/>
    </source>
</evidence>
<organism evidence="13 14">
    <name type="scientific">Rhizobium lusitanum</name>
    <dbReference type="NCBI Taxonomy" id="293958"/>
    <lineage>
        <taxon>Bacteria</taxon>
        <taxon>Pseudomonadati</taxon>
        <taxon>Pseudomonadota</taxon>
        <taxon>Alphaproteobacteria</taxon>
        <taxon>Hyphomicrobiales</taxon>
        <taxon>Rhizobiaceae</taxon>
        <taxon>Rhizobium/Agrobacterium group</taxon>
        <taxon>Rhizobium</taxon>
    </lineage>
</organism>
<feature type="domain" description="Phthiocerol/phthiodiolone dimycocerosyl transferase C-terminal" evidence="12">
    <location>
        <begin position="194"/>
        <end position="355"/>
    </location>
</feature>
<name>A0A1C3X3F6_9HYPH</name>
<dbReference type="PANTHER" id="PTHR28037:SF1">
    <property type="entry name" value="ALCOHOL O-ACETYLTRANSFERASE 1-RELATED"/>
    <property type="match status" value="1"/>
</dbReference>
<evidence type="ECO:0000256" key="4">
    <source>
        <dbReference type="ARBA" id="ARBA00006558"/>
    </source>
</evidence>
<evidence type="ECO:0000256" key="11">
    <source>
        <dbReference type="ARBA" id="ARBA00033407"/>
    </source>
</evidence>
<dbReference type="InterPro" id="IPR052058">
    <property type="entry name" value="Alcohol_O-acetyltransferase"/>
</dbReference>
<dbReference type="Pfam" id="PF16911">
    <property type="entry name" value="PapA_C"/>
    <property type="match status" value="1"/>
</dbReference>
<dbReference type="OrthoDB" id="6554933at2"/>
<evidence type="ECO:0000256" key="5">
    <source>
        <dbReference type="ARBA" id="ARBA00012866"/>
    </source>
</evidence>
<dbReference type="AlphaFoldDB" id="A0A1C3X3F6"/>
<dbReference type="SUPFAM" id="SSF52777">
    <property type="entry name" value="CoA-dependent acyltransferases"/>
    <property type="match status" value="2"/>
</dbReference>
<accession>A0A1C3X3F6</accession>
<dbReference type="Gene3D" id="3.30.559.10">
    <property type="entry name" value="Chloramphenicol acetyltransferase-like domain"/>
    <property type="match status" value="1"/>
</dbReference>
<evidence type="ECO:0000256" key="1">
    <source>
        <dbReference type="ARBA" id="ARBA00000026"/>
    </source>
</evidence>
<dbReference type="EC" id="2.3.1.282" evidence="5"/>
<dbReference type="Proteomes" id="UP000199205">
    <property type="component" value="Unassembled WGS sequence"/>
</dbReference>
<evidence type="ECO:0000256" key="6">
    <source>
        <dbReference type="ARBA" id="ARBA00013449"/>
    </source>
</evidence>